<dbReference type="AlphaFoldDB" id="A0A2M8WM35"/>
<comment type="caution">
    <text evidence="3">The sequence shown here is derived from an EMBL/GenBank/DDBJ whole genome shotgun (WGS) entry which is preliminary data.</text>
</comment>
<accession>A0A2M8WM35</accession>
<evidence type="ECO:0000256" key="1">
    <source>
        <dbReference type="SAM" id="MobiDB-lite"/>
    </source>
</evidence>
<evidence type="ECO:0000259" key="2">
    <source>
        <dbReference type="Pfam" id="PF13356"/>
    </source>
</evidence>
<dbReference type="Pfam" id="PF13356">
    <property type="entry name" value="Arm-DNA-bind_3"/>
    <property type="match status" value="1"/>
</dbReference>
<dbReference type="Proteomes" id="UP000228531">
    <property type="component" value="Unassembled WGS sequence"/>
</dbReference>
<organism evidence="3 4">
    <name type="scientific">Yoonia maricola</name>
    <dbReference type="NCBI Taxonomy" id="420999"/>
    <lineage>
        <taxon>Bacteria</taxon>
        <taxon>Pseudomonadati</taxon>
        <taxon>Pseudomonadota</taxon>
        <taxon>Alphaproteobacteria</taxon>
        <taxon>Rhodobacterales</taxon>
        <taxon>Paracoccaceae</taxon>
        <taxon>Yoonia</taxon>
    </lineage>
</organism>
<evidence type="ECO:0000313" key="4">
    <source>
        <dbReference type="Proteomes" id="UP000228531"/>
    </source>
</evidence>
<feature type="compositionally biased region" description="Basic and acidic residues" evidence="1">
    <location>
        <begin position="109"/>
        <end position="127"/>
    </location>
</feature>
<dbReference type="Gene3D" id="3.30.160.390">
    <property type="entry name" value="Integrase, DNA-binding domain"/>
    <property type="match status" value="1"/>
</dbReference>
<protein>
    <submittedName>
        <fullName evidence="3">Uncharacterized protein DUF4102</fullName>
    </submittedName>
</protein>
<feature type="domain" description="Integrase DNA-binding" evidence="2">
    <location>
        <begin position="4"/>
        <end position="91"/>
    </location>
</feature>
<feature type="region of interest" description="Disordered" evidence="1">
    <location>
        <begin position="86"/>
        <end position="135"/>
    </location>
</feature>
<keyword evidence="4" id="KW-1185">Reference proteome</keyword>
<evidence type="ECO:0000313" key="3">
    <source>
        <dbReference type="EMBL" id="PJI91992.1"/>
    </source>
</evidence>
<gene>
    <name evidence="3" type="ORF">BC777_0833</name>
</gene>
<reference evidence="3 4" key="1">
    <citation type="submission" date="2017-11" db="EMBL/GenBank/DDBJ databases">
        <title>Genomic Encyclopedia of Archaeal and Bacterial Type Strains, Phase II (KMG-II): From Individual Species to Whole Genera.</title>
        <authorList>
            <person name="Goeker M."/>
        </authorList>
    </citation>
    <scope>NUCLEOTIDE SEQUENCE [LARGE SCALE GENOMIC DNA]</scope>
    <source>
        <strain evidence="3 4">DSM 29128</strain>
    </source>
</reference>
<proteinExistence type="predicted"/>
<dbReference type="InterPro" id="IPR038488">
    <property type="entry name" value="Integrase_DNA-bd_sf"/>
</dbReference>
<dbReference type="RefSeq" id="WP_211095322.1">
    <property type="nucleotide sequence ID" value="NZ_PGTY01000001.1"/>
</dbReference>
<name>A0A2M8WM35_9RHOB</name>
<dbReference type="InterPro" id="IPR025166">
    <property type="entry name" value="Integrase_DNA_bind_dom"/>
</dbReference>
<dbReference type="EMBL" id="PGTY01000001">
    <property type="protein sequence ID" value="PJI91992.1"/>
    <property type="molecule type" value="Genomic_DNA"/>
</dbReference>
<sequence length="146" mass="16840">MTKLTKRFVEAVEPQSKGHVVWDDELPGFGLRDYSSGKRSYLIQHRVKGRLPRYTIGIYGVWTPKTTLRKAKALLGQVTQEEYPAAEREEERRAVTVGEVHCRHGSRPCSRERRPPDESGYRRDRLRSQSLPKGAFNLPDTIMGFR</sequence>